<name>A0A1W6K962_9GAMM</name>
<dbReference type="AlphaFoldDB" id="A0A1W6K962"/>
<feature type="domain" description="DUF5675" evidence="1">
    <location>
        <begin position="6"/>
        <end position="128"/>
    </location>
</feature>
<sequence length="145" mass="16648">MPNVILERFAYSPDGTFGRLSLPNGKSFFTVERPWLSNKPYESCIPDGIYVMEKRRSPVVERTSGGDYLEGWEITHVPGRTYIMIHPGNWPENFQGCIGVGLNYQIIDERNAVSQSRIAFSQVMAALDGRDTWRLEIRPFLMEYP</sequence>
<dbReference type="EMBL" id="CP020931">
    <property type="protein sequence ID" value="ARM83975.1"/>
    <property type="molecule type" value="Genomic_DNA"/>
</dbReference>
<evidence type="ECO:0000313" key="2">
    <source>
        <dbReference type="EMBL" id="ARM83975.1"/>
    </source>
</evidence>
<evidence type="ECO:0000259" key="1">
    <source>
        <dbReference type="Pfam" id="PF18925"/>
    </source>
</evidence>
<evidence type="ECO:0000313" key="3">
    <source>
        <dbReference type="Proteomes" id="UP000193100"/>
    </source>
</evidence>
<reference evidence="2 3" key="1">
    <citation type="submission" date="2017-04" db="EMBL/GenBank/DDBJ databases">
        <title>Genome Sequence of Marinobacter salarius strain SMR5 Isolated from a culture of the Diatom Skeletonema marinoi.</title>
        <authorList>
            <person name="Topel M."/>
            <person name="Pinder M.I.M."/>
            <person name="Johansson O.N."/>
            <person name="Kourtchenko O."/>
            <person name="Godhe A."/>
            <person name="Clarke A.K."/>
        </authorList>
    </citation>
    <scope>NUCLEOTIDE SEQUENCE [LARGE SCALE GENOMIC DNA]</scope>
    <source>
        <strain evidence="2 3">SMR5</strain>
    </source>
</reference>
<dbReference type="InterPro" id="IPR043732">
    <property type="entry name" value="DUF5675"/>
</dbReference>
<protein>
    <recommendedName>
        <fullName evidence="1">DUF5675 domain-containing protein</fullName>
    </recommendedName>
</protein>
<gene>
    <name evidence="2" type="ORF">MARSALSMR5_01897</name>
</gene>
<dbReference type="GeneID" id="77255851"/>
<dbReference type="Proteomes" id="UP000193100">
    <property type="component" value="Chromosome"/>
</dbReference>
<organism evidence="2 3">
    <name type="scientific">Marinobacter salarius</name>
    <dbReference type="NCBI Taxonomy" id="1420917"/>
    <lineage>
        <taxon>Bacteria</taxon>
        <taxon>Pseudomonadati</taxon>
        <taxon>Pseudomonadota</taxon>
        <taxon>Gammaproteobacteria</taxon>
        <taxon>Pseudomonadales</taxon>
        <taxon>Marinobacteraceae</taxon>
        <taxon>Marinobacter</taxon>
    </lineage>
</organism>
<accession>A0A1W6K962</accession>
<dbReference type="Pfam" id="PF18925">
    <property type="entry name" value="DUF5675"/>
    <property type="match status" value="1"/>
</dbReference>
<proteinExistence type="predicted"/>
<dbReference type="RefSeq" id="WP_085680347.1">
    <property type="nucleotide sequence ID" value="NZ_CP020931.1"/>
</dbReference>